<name>A0AAE0NSP8_9PEZI</name>
<feature type="compositionally biased region" description="Basic residues" evidence="2">
    <location>
        <begin position="41"/>
        <end position="51"/>
    </location>
</feature>
<feature type="compositionally biased region" description="Polar residues" evidence="2">
    <location>
        <begin position="1"/>
        <end position="11"/>
    </location>
</feature>
<dbReference type="InterPro" id="IPR036864">
    <property type="entry name" value="Zn2-C6_fun-type_DNA-bd_sf"/>
</dbReference>
<dbReference type="InterPro" id="IPR021858">
    <property type="entry name" value="Fun_TF"/>
</dbReference>
<dbReference type="PANTHER" id="PTHR47784:SF5">
    <property type="entry name" value="STEROL UPTAKE CONTROL PROTEIN 2"/>
    <property type="match status" value="1"/>
</dbReference>
<protein>
    <recommendedName>
        <fullName evidence="3">Zn(2)-C6 fungal-type domain-containing protein</fullName>
    </recommendedName>
</protein>
<keyword evidence="5" id="KW-1185">Reference proteome</keyword>
<dbReference type="EMBL" id="JAULSW010000003">
    <property type="protein sequence ID" value="KAK3386998.1"/>
    <property type="molecule type" value="Genomic_DNA"/>
</dbReference>
<dbReference type="GO" id="GO:0008270">
    <property type="term" value="F:zinc ion binding"/>
    <property type="evidence" value="ECO:0007669"/>
    <property type="project" value="InterPro"/>
</dbReference>
<keyword evidence="1" id="KW-0539">Nucleus</keyword>
<evidence type="ECO:0000256" key="1">
    <source>
        <dbReference type="ARBA" id="ARBA00023242"/>
    </source>
</evidence>
<evidence type="ECO:0000256" key="2">
    <source>
        <dbReference type="SAM" id="MobiDB-lite"/>
    </source>
</evidence>
<dbReference type="PANTHER" id="PTHR47784">
    <property type="entry name" value="STEROL UPTAKE CONTROL PROTEIN 2"/>
    <property type="match status" value="1"/>
</dbReference>
<dbReference type="SUPFAM" id="SSF57701">
    <property type="entry name" value="Zn2/Cys6 DNA-binding domain"/>
    <property type="match status" value="1"/>
</dbReference>
<evidence type="ECO:0000259" key="3">
    <source>
        <dbReference type="PROSITE" id="PS50048"/>
    </source>
</evidence>
<reference evidence="4" key="1">
    <citation type="journal article" date="2023" name="Mol. Phylogenet. Evol.">
        <title>Genome-scale phylogeny and comparative genomics of the fungal order Sordariales.</title>
        <authorList>
            <person name="Hensen N."/>
            <person name="Bonometti L."/>
            <person name="Westerberg I."/>
            <person name="Brannstrom I.O."/>
            <person name="Guillou S."/>
            <person name="Cros-Aarteil S."/>
            <person name="Calhoun S."/>
            <person name="Haridas S."/>
            <person name="Kuo A."/>
            <person name="Mondo S."/>
            <person name="Pangilinan J."/>
            <person name="Riley R."/>
            <person name="LaButti K."/>
            <person name="Andreopoulos B."/>
            <person name="Lipzen A."/>
            <person name="Chen C."/>
            <person name="Yan M."/>
            <person name="Daum C."/>
            <person name="Ng V."/>
            <person name="Clum A."/>
            <person name="Steindorff A."/>
            <person name="Ohm R.A."/>
            <person name="Martin F."/>
            <person name="Silar P."/>
            <person name="Natvig D.O."/>
            <person name="Lalanne C."/>
            <person name="Gautier V."/>
            <person name="Ament-Velasquez S.L."/>
            <person name="Kruys A."/>
            <person name="Hutchinson M.I."/>
            <person name="Powell A.J."/>
            <person name="Barry K."/>
            <person name="Miller A.N."/>
            <person name="Grigoriev I.V."/>
            <person name="Debuchy R."/>
            <person name="Gladieux P."/>
            <person name="Hiltunen Thoren M."/>
            <person name="Johannesson H."/>
        </authorList>
    </citation>
    <scope>NUCLEOTIDE SEQUENCE</scope>
    <source>
        <strain evidence="4">CBS 232.78</strain>
    </source>
</reference>
<dbReference type="Pfam" id="PF00172">
    <property type="entry name" value="Zn_clus"/>
    <property type="match status" value="1"/>
</dbReference>
<evidence type="ECO:0000313" key="4">
    <source>
        <dbReference type="EMBL" id="KAK3386998.1"/>
    </source>
</evidence>
<dbReference type="PROSITE" id="PS00463">
    <property type="entry name" value="ZN2_CY6_FUNGAL_1"/>
    <property type="match status" value="1"/>
</dbReference>
<evidence type="ECO:0000313" key="5">
    <source>
        <dbReference type="Proteomes" id="UP001285441"/>
    </source>
</evidence>
<accession>A0AAE0NSP8</accession>
<dbReference type="CDD" id="cd00067">
    <property type="entry name" value="GAL4"/>
    <property type="match status" value="1"/>
</dbReference>
<feature type="compositionally biased region" description="Low complexity" evidence="2">
    <location>
        <begin position="24"/>
        <end position="38"/>
    </location>
</feature>
<reference evidence="4" key="2">
    <citation type="submission" date="2023-06" db="EMBL/GenBank/DDBJ databases">
        <authorList>
            <consortium name="Lawrence Berkeley National Laboratory"/>
            <person name="Haridas S."/>
            <person name="Hensen N."/>
            <person name="Bonometti L."/>
            <person name="Westerberg I."/>
            <person name="Brannstrom I.O."/>
            <person name="Guillou S."/>
            <person name="Cros-Aarteil S."/>
            <person name="Calhoun S."/>
            <person name="Kuo A."/>
            <person name="Mondo S."/>
            <person name="Pangilinan J."/>
            <person name="Riley R."/>
            <person name="LaButti K."/>
            <person name="Andreopoulos B."/>
            <person name="Lipzen A."/>
            <person name="Chen C."/>
            <person name="Yanf M."/>
            <person name="Daum C."/>
            <person name="Ng V."/>
            <person name="Clum A."/>
            <person name="Steindorff A."/>
            <person name="Ohm R."/>
            <person name="Martin F."/>
            <person name="Silar P."/>
            <person name="Natvig D."/>
            <person name="Lalanne C."/>
            <person name="Gautier V."/>
            <person name="Ament-velasquez S.L."/>
            <person name="Kruys A."/>
            <person name="Hutchinson M.I."/>
            <person name="Powell A.J."/>
            <person name="Barry K."/>
            <person name="Miller A.N."/>
            <person name="Grigoriev I.V."/>
            <person name="Debuchy R."/>
            <person name="Gladieux P."/>
            <person name="Thoren M.H."/>
            <person name="Johannesson H."/>
        </authorList>
    </citation>
    <scope>NUCLEOTIDE SEQUENCE</scope>
    <source>
        <strain evidence="4">CBS 232.78</strain>
    </source>
</reference>
<dbReference type="Proteomes" id="UP001285441">
    <property type="component" value="Unassembled WGS sequence"/>
</dbReference>
<organism evidence="4 5">
    <name type="scientific">Podospora didyma</name>
    <dbReference type="NCBI Taxonomy" id="330526"/>
    <lineage>
        <taxon>Eukaryota</taxon>
        <taxon>Fungi</taxon>
        <taxon>Dikarya</taxon>
        <taxon>Ascomycota</taxon>
        <taxon>Pezizomycotina</taxon>
        <taxon>Sordariomycetes</taxon>
        <taxon>Sordariomycetidae</taxon>
        <taxon>Sordariales</taxon>
        <taxon>Podosporaceae</taxon>
        <taxon>Podospora</taxon>
    </lineage>
</organism>
<sequence>MDYPSPSSILPTTGFVEEEGFSGGLSSSGSSKALETSKPYYTKRPHRKSRTGCRNCKRRKVKCDEARPTCRPCSLRGETCDYRPPPFSSTSQTSSTSLEKRPTHGVSVVTEPLFIPPERDEVDMRLLWFYTTTTYKSLSPSSGKELSIDNALTVKIVEHAFSNPFLMNCVLSFASMHLQHLGQEGAADIPRNKSLVYRVKAFEGYRKAVERADPATFPALVVGSLLLCGLTTQMFRGEEATPLYILDWLIMWRGVGSMVFTTRIRRTHKSGLEVLFFRPAIDMDLAAQYIPINLLFMVASVTDDDDIDFPAIDAYHTNLKYLGSLYAELRNSGFHPILHLRVSSILSRLSLQFINVARKRQPRALIIVAYFLAFLKFVKNIWWLSDIGDGEIQSISKFLGPAYDDLLRVPLATVGVTDYKAVARILLEDPSWEPPEGYPRGPDGSRRLVWPHDNGVELHYDPVTDNFTYHQGTEEVW</sequence>
<gene>
    <name evidence="4" type="ORF">B0H63DRAFT_145127</name>
</gene>
<comment type="caution">
    <text evidence="4">The sequence shown here is derived from an EMBL/GenBank/DDBJ whole genome shotgun (WGS) entry which is preliminary data.</text>
</comment>
<dbReference type="SMART" id="SM00066">
    <property type="entry name" value="GAL4"/>
    <property type="match status" value="1"/>
</dbReference>
<dbReference type="GO" id="GO:0001228">
    <property type="term" value="F:DNA-binding transcription activator activity, RNA polymerase II-specific"/>
    <property type="evidence" value="ECO:0007669"/>
    <property type="project" value="TreeGrafter"/>
</dbReference>
<feature type="domain" description="Zn(2)-C6 fungal-type" evidence="3">
    <location>
        <begin position="52"/>
        <end position="82"/>
    </location>
</feature>
<feature type="region of interest" description="Disordered" evidence="2">
    <location>
        <begin position="1"/>
        <end position="51"/>
    </location>
</feature>
<dbReference type="Pfam" id="PF11951">
    <property type="entry name" value="Fungal_trans_2"/>
    <property type="match status" value="1"/>
</dbReference>
<dbReference type="InterPro" id="IPR001138">
    <property type="entry name" value="Zn2Cys6_DnaBD"/>
</dbReference>
<dbReference type="PROSITE" id="PS50048">
    <property type="entry name" value="ZN2_CY6_FUNGAL_2"/>
    <property type="match status" value="1"/>
</dbReference>
<dbReference type="Gene3D" id="4.10.240.10">
    <property type="entry name" value="Zn(2)-C6 fungal-type DNA-binding domain"/>
    <property type="match status" value="1"/>
</dbReference>
<dbReference type="AlphaFoldDB" id="A0AAE0NSP8"/>
<proteinExistence type="predicted"/>
<dbReference type="InterPro" id="IPR053157">
    <property type="entry name" value="Sterol_Uptake_Regulator"/>
</dbReference>